<proteinExistence type="inferred from homology"/>
<feature type="domain" description="AB hydrolase-1" evidence="4">
    <location>
        <begin position="109"/>
        <end position="278"/>
    </location>
</feature>
<dbReference type="Gene3D" id="3.40.50.1820">
    <property type="entry name" value="alpha/beta hydrolase"/>
    <property type="match status" value="1"/>
</dbReference>
<dbReference type="SUPFAM" id="SSF53474">
    <property type="entry name" value="alpha/beta-Hydrolases"/>
    <property type="match status" value="1"/>
</dbReference>
<feature type="signal peptide" evidence="3">
    <location>
        <begin position="1"/>
        <end position="21"/>
    </location>
</feature>
<dbReference type="InterPro" id="IPR000073">
    <property type="entry name" value="AB_hydrolase_1"/>
</dbReference>
<keyword evidence="7" id="KW-1185">Reference proteome</keyword>
<evidence type="ECO:0000259" key="4">
    <source>
        <dbReference type="Pfam" id="PF00561"/>
    </source>
</evidence>
<accession>A0A139HVQ4</accession>
<dbReference type="Proteomes" id="UP000073492">
    <property type="component" value="Unassembled WGS sequence"/>
</dbReference>
<dbReference type="STRING" id="113226.A0A139HVQ4"/>
<dbReference type="AlphaFoldDB" id="A0A139HVQ4"/>
<keyword evidence="2" id="KW-0378">Hydrolase</keyword>
<protein>
    <recommendedName>
        <fullName evidence="8">AB hydrolase-1 domain-containing protein</fullName>
    </recommendedName>
</protein>
<sequence>MSLHVLAAALALAAHVPCALTKASPTPSAPGKAKLMDATPFKLLEAGDDIHWEKCFSNSTAARKGSEVTCARLNVPLDHDNPSNEQAMQLPIVRVSPKYADPRRTVFWNPGGPGVDPTKSLAYTFPSLQEYVGNHTTVIAISPRGVGYTTPHITCAQDDPGPMSGNKPHTDDENVEAEMWEMTLPFDMLEGDLGDASLLQTWAAGRAYGMNCEATNGTLIPYVGTVHTATDMDYVRQKMNIGKIDFLGHSYGTILGATYAKLFPDNFERMVLDGVAPFSWYSNAHVREETTSGSRQVLDMFFKACYFSGLEKCALYDSDVEVIRDKFHSVLPKLRESPVIAEVHHNDKLKKFVAITETSWRDALESTIQNSDPGVWRQTAQVAADILAGRTPALQNPHHAGSNNVPTVNGHIESLADLARSASTRLSKRALSGGMEYFNLYLIHAADRGGWDRMPSADEIRTQILGDPKQDSVILDPWIPVLISTAANIKTKDAIAGFHNITTSGKVLFIGNTADAVTPNYNAKRFHAVFEGSGLFTIDGAGHCATNADPKNRCITKWIAPFFEHGKMPPANTTCEGKTDLLEGESIFDVASDELKRMGRSGA</sequence>
<dbReference type="PANTHER" id="PTHR43248">
    <property type="entry name" value="2-SUCCINYL-6-HYDROXY-2,4-CYCLOHEXADIENE-1-CARBOXYLATE SYNTHASE"/>
    <property type="match status" value="1"/>
</dbReference>
<dbReference type="InterPro" id="IPR029058">
    <property type="entry name" value="AB_hydrolase_fold"/>
</dbReference>
<reference evidence="6 7" key="1">
    <citation type="submission" date="2015-07" db="EMBL/GenBank/DDBJ databases">
        <title>Comparative genomics of the Sigatoka disease complex on banana suggests a link between parallel evolutionary changes in Pseudocercospora fijiensis and Pseudocercospora eumusae and increased virulence on the banana host.</title>
        <authorList>
            <person name="Chang T.-C."/>
            <person name="Salvucci A."/>
            <person name="Crous P.W."/>
            <person name="Stergiopoulos I."/>
        </authorList>
    </citation>
    <scope>NUCLEOTIDE SEQUENCE [LARGE SCALE GENOMIC DNA]</scope>
    <source>
        <strain evidence="6 7">CBS 116634</strain>
    </source>
</reference>
<feature type="chain" id="PRO_5007297015" description="AB hydrolase-1 domain-containing protein" evidence="3">
    <location>
        <begin position="22"/>
        <end position="603"/>
    </location>
</feature>
<dbReference type="InterPro" id="IPR013595">
    <property type="entry name" value="Pept_S33_TAP-like_C"/>
</dbReference>
<dbReference type="OrthoDB" id="425534at2759"/>
<evidence type="ECO:0000313" key="6">
    <source>
        <dbReference type="EMBL" id="KXT06560.1"/>
    </source>
</evidence>
<dbReference type="GO" id="GO:0016787">
    <property type="term" value="F:hydrolase activity"/>
    <property type="evidence" value="ECO:0007669"/>
    <property type="project" value="UniProtKB-KW"/>
</dbReference>
<dbReference type="InterPro" id="IPR051601">
    <property type="entry name" value="Serine_prot/Carboxylest_S33"/>
</dbReference>
<evidence type="ECO:0000259" key="5">
    <source>
        <dbReference type="Pfam" id="PF08386"/>
    </source>
</evidence>
<organism evidence="6 7">
    <name type="scientific">Pseudocercospora musae</name>
    <dbReference type="NCBI Taxonomy" id="113226"/>
    <lineage>
        <taxon>Eukaryota</taxon>
        <taxon>Fungi</taxon>
        <taxon>Dikarya</taxon>
        <taxon>Ascomycota</taxon>
        <taxon>Pezizomycotina</taxon>
        <taxon>Dothideomycetes</taxon>
        <taxon>Dothideomycetidae</taxon>
        <taxon>Mycosphaerellales</taxon>
        <taxon>Mycosphaerellaceae</taxon>
        <taxon>Pseudocercospora</taxon>
    </lineage>
</organism>
<dbReference type="EMBL" id="LFZO01000551">
    <property type="protein sequence ID" value="KXT06560.1"/>
    <property type="molecule type" value="Genomic_DNA"/>
</dbReference>
<comment type="similarity">
    <text evidence="1">Belongs to the peptidase S33 family.</text>
</comment>
<evidence type="ECO:0000256" key="1">
    <source>
        <dbReference type="ARBA" id="ARBA00010088"/>
    </source>
</evidence>
<dbReference type="Pfam" id="PF08386">
    <property type="entry name" value="Abhydrolase_4"/>
    <property type="match status" value="1"/>
</dbReference>
<evidence type="ECO:0000256" key="3">
    <source>
        <dbReference type="SAM" id="SignalP"/>
    </source>
</evidence>
<dbReference type="Pfam" id="PF00561">
    <property type="entry name" value="Abhydrolase_1"/>
    <property type="match status" value="1"/>
</dbReference>
<gene>
    <name evidence="6" type="ORF">AC579_6722</name>
</gene>
<name>A0A139HVQ4_9PEZI</name>
<keyword evidence="3" id="KW-0732">Signal</keyword>
<evidence type="ECO:0000256" key="2">
    <source>
        <dbReference type="ARBA" id="ARBA00022801"/>
    </source>
</evidence>
<evidence type="ECO:0008006" key="8">
    <source>
        <dbReference type="Google" id="ProtNLM"/>
    </source>
</evidence>
<feature type="domain" description="Peptidase S33 tripeptidyl aminopeptidase-like C-terminal" evidence="5">
    <location>
        <begin position="504"/>
        <end position="575"/>
    </location>
</feature>
<evidence type="ECO:0000313" key="7">
    <source>
        <dbReference type="Proteomes" id="UP000073492"/>
    </source>
</evidence>
<comment type="caution">
    <text evidence="6">The sequence shown here is derived from an EMBL/GenBank/DDBJ whole genome shotgun (WGS) entry which is preliminary data.</text>
</comment>
<dbReference type="PANTHER" id="PTHR43248:SF25">
    <property type="entry name" value="AB HYDROLASE-1 DOMAIN-CONTAINING PROTEIN-RELATED"/>
    <property type="match status" value="1"/>
</dbReference>